<dbReference type="KEGG" id="amin:AUMI_15130"/>
<evidence type="ECO:0000313" key="2">
    <source>
        <dbReference type="Proteomes" id="UP000243847"/>
    </source>
</evidence>
<dbReference type="EMBL" id="AP017457">
    <property type="protein sequence ID" value="BAU99055.1"/>
    <property type="molecule type" value="Genomic_DNA"/>
</dbReference>
<evidence type="ECO:0000313" key="1">
    <source>
        <dbReference type="EMBL" id="BAU99055.1"/>
    </source>
</evidence>
<gene>
    <name evidence="1" type="ORF">AUMI_15130</name>
</gene>
<dbReference type="Proteomes" id="UP000243847">
    <property type="component" value="Chromosome sequence1"/>
</dbReference>
<protein>
    <submittedName>
        <fullName evidence="1">Sulfatase</fullName>
    </submittedName>
</protein>
<dbReference type="AlphaFoldDB" id="A0A173LVQ8"/>
<name>A0A173LVQ8_9MICO</name>
<accession>A0A173LVQ8</accession>
<proteinExistence type="predicted"/>
<sequence>MRMELAVNTFDYSPAELSSFRLDGEILSDFLVDSSLSWLEKSQSVLAQETVPMVLTSFAASWALGVGKKPHRPTATAVAPRRLREAQNGEICIEERTLASHHIWIEGHCGVTTPLRTISDLLRCPVENWFRSKRLVSELITVYQLSLEDIEIFIHERGIIPHKQVALSRTREIFYPSDTR</sequence>
<organism evidence="1 2">
    <name type="scientific">Aurantimicrobium minutum</name>
    <dbReference type="NCBI Taxonomy" id="708131"/>
    <lineage>
        <taxon>Bacteria</taxon>
        <taxon>Bacillati</taxon>
        <taxon>Actinomycetota</taxon>
        <taxon>Actinomycetes</taxon>
        <taxon>Micrococcales</taxon>
        <taxon>Microbacteriaceae</taxon>
        <taxon>Aurantimicrobium</taxon>
    </lineage>
</organism>
<reference evidence="1 2" key="1">
    <citation type="journal article" date="2016" name="Genome Announc.">
        <title>Complete Genome Sequence of Aurantimicrobium minutum Type Strain KNCT, a Planktonic Ultramicrobacterium Isolated from River Water.</title>
        <authorList>
            <person name="Nakai R."/>
            <person name="Fujisawa T."/>
            <person name="Nakamura Y."/>
            <person name="Nishide H."/>
            <person name="Uchiyama I."/>
            <person name="Baba T."/>
            <person name="Toyoda A."/>
            <person name="Fujiyama A."/>
            <person name="Naganuma T."/>
            <person name="Niki H."/>
        </authorList>
    </citation>
    <scope>NUCLEOTIDE SEQUENCE [LARGE SCALE GENOMIC DNA]</scope>
    <source>
        <strain evidence="1 2">KNC</strain>
    </source>
</reference>